<keyword evidence="4" id="KW-1185">Reference proteome</keyword>
<feature type="compositionally biased region" description="Polar residues" evidence="2">
    <location>
        <begin position="188"/>
        <end position="203"/>
    </location>
</feature>
<evidence type="ECO:0000256" key="2">
    <source>
        <dbReference type="SAM" id="MobiDB-lite"/>
    </source>
</evidence>
<keyword evidence="1" id="KW-0175">Coiled coil</keyword>
<feature type="region of interest" description="Disordered" evidence="2">
    <location>
        <begin position="428"/>
        <end position="464"/>
    </location>
</feature>
<name>A0A6A5ZU60_9PLEO</name>
<dbReference type="EMBL" id="ML977310">
    <property type="protein sequence ID" value="KAF2122615.1"/>
    <property type="molecule type" value="Genomic_DNA"/>
</dbReference>
<feature type="region of interest" description="Disordered" evidence="2">
    <location>
        <begin position="294"/>
        <end position="345"/>
    </location>
</feature>
<feature type="compositionally biased region" description="Low complexity" evidence="2">
    <location>
        <begin position="511"/>
        <end position="520"/>
    </location>
</feature>
<evidence type="ECO:0008006" key="5">
    <source>
        <dbReference type="Google" id="ProtNLM"/>
    </source>
</evidence>
<feature type="compositionally biased region" description="Basic and acidic residues" evidence="2">
    <location>
        <begin position="429"/>
        <end position="444"/>
    </location>
</feature>
<feature type="compositionally biased region" description="Basic and acidic residues" evidence="2">
    <location>
        <begin position="650"/>
        <end position="667"/>
    </location>
</feature>
<feature type="region of interest" description="Disordered" evidence="2">
    <location>
        <begin position="494"/>
        <end position="564"/>
    </location>
</feature>
<accession>A0A6A5ZU60</accession>
<evidence type="ECO:0000256" key="1">
    <source>
        <dbReference type="SAM" id="Coils"/>
    </source>
</evidence>
<feature type="compositionally biased region" description="Polar residues" evidence="2">
    <location>
        <begin position="306"/>
        <end position="315"/>
    </location>
</feature>
<feature type="compositionally biased region" description="Low complexity" evidence="2">
    <location>
        <begin position="119"/>
        <end position="139"/>
    </location>
</feature>
<evidence type="ECO:0000313" key="3">
    <source>
        <dbReference type="EMBL" id="KAF2122615.1"/>
    </source>
</evidence>
<feature type="compositionally biased region" description="Basic residues" evidence="2">
    <location>
        <begin position="140"/>
        <end position="162"/>
    </location>
</feature>
<dbReference type="PANTHER" id="PTHR47843">
    <property type="entry name" value="BTB DOMAIN-CONTAINING PROTEIN-RELATED"/>
    <property type="match status" value="1"/>
</dbReference>
<feature type="coiled-coil region" evidence="1">
    <location>
        <begin position="598"/>
        <end position="625"/>
    </location>
</feature>
<dbReference type="Proteomes" id="UP000799770">
    <property type="component" value="Unassembled WGS sequence"/>
</dbReference>
<evidence type="ECO:0000313" key="4">
    <source>
        <dbReference type="Proteomes" id="UP000799770"/>
    </source>
</evidence>
<proteinExistence type="predicted"/>
<feature type="compositionally biased region" description="Pro residues" evidence="2">
    <location>
        <begin position="51"/>
        <end position="73"/>
    </location>
</feature>
<dbReference type="PANTHER" id="PTHR47843:SF2">
    <property type="entry name" value="BTB DOMAIN-CONTAINING PROTEIN"/>
    <property type="match status" value="1"/>
</dbReference>
<feature type="region of interest" description="Disordered" evidence="2">
    <location>
        <begin position="1"/>
        <end position="210"/>
    </location>
</feature>
<sequence>MSGEGILRRSSWKAEAIRRGDLKISGPIPITEETPLSDEEEREYAQKHSMDPPPPLSEPALEPPEPAHPPPSIPEESLHTVPETVEPAHPEAQEQEEPRQQQQTNGVRQMGEPPRKSSPEPTVTSPSPFPSIPESTTKTTPKKKRKSGLRNVFRKMFGRRSRERPQEEEEEDTVHRHGYHRSDPGMLRQSQQSTVPERANTTAGRPRISDLPVRELQPINPLGQHLPFPMNVNAPQEASPPHEYLTFEVPDQLGRRRATLPSVLLTHNEASAISAAWGGKSSMSFDERQEIESPTIPSPQIGMAISSPTGAQSIASKRRSRSAGALRDWAKASAAGRPSAERRRSEEIRYWRHSGLSGSLYSSNTPRPRTAQTVETVRSIDERPVGARKEVEISESRDIPEASVAQHDQDLSQIQLPVEAFNFGNLKSEFSDDEHHSTPAHEVEPIAQESEVPTKSPKRTTSKRLSIEDRVQYLEDNVRALEGSVRRFSGRSNRQTIILENAPKGRRSSRNRSSSATSDRQSSHHSSKSSNQTLSIRQSEPSDPPSPTLAPLSAVSEFPSSSQNRPQTIIALEPSALSKSQSQPQDVEENFTQVYAQLKHERASRKALEKQVISLQRELVDLHNLFTKFISAAASPSYPTPSPDAIIASNEERLSTPRAIRRPEHPKIGLGFESDSETSVPPSNRVPGTSARKPRVLSRFSQSDSEGGGEGGGEWSTSSSKEDVTSPEAWATPKEESGFGIEFAALKTPRCSDFTRTTFSSESLQFSTIFDANLNECSFGTKAIAIRVGKEPDHQDFTVHEKLLKSSKYLQAALEDRSKESEDRVIHLPEQYPILEHDGCDLLWGYLLGEDLQDINFKDTLSDAMLEWTAEATIDERGFAITMNEEVYCNLPRNTPVRRILVDITVWEIGKSVFRHFLDLEDSEDHVQFLKDVLWGLESRRHAIGELSPLVEHKGTCYYHCHGKEPCYKVKLNGGTDT</sequence>
<feature type="region of interest" description="Disordered" evidence="2">
    <location>
        <begin position="650"/>
        <end position="733"/>
    </location>
</feature>
<feature type="compositionally biased region" description="Basic and acidic residues" evidence="2">
    <location>
        <begin position="86"/>
        <end position="99"/>
    </location>
</feature>
<dbReference type="OrthoDB" id="5428925at2759"/>
<protein>
    <recommendedName>
        <fullName evidence="5">BTB domain-containing protein</fullName>
    </recommendedName>
</protein>
<gene>
    <name evidence="3" type="ORF">BDV96DRAFT_639192</name>
</gene>
<dbReference type="AlphaFoldDB" id="A0A6A5ZU60"/>
<reference evidence="3" key="1">
    <citation type="journal article" date="2020" name="Stud. Mycol.">
        <title>101 Dothideomycetes genomes: a test case for predicting lifestyles and emergence of pathogens.</title>
        <authorList>
            <person name="Haridas S."/>
            <person name="Albert R."/>
            <person name="Binder M."/>
            <person name="Bloem J."/>
            <person name="Labutti K."/>
            <person name="Salamov A."/>
            <person name="Andreopoulos B."/>
            <person name="Baker S."/>
            <person name="Barry K."/>
            <person name="Bills G."/>
            <person name="Bluhm B."/>
            <person name="Cannon C."/>
            <person name="Castanera R."/>
            <person name="Culley D."/>
            <person name="Daum C."/>
            <person name="Ezra D."/>
            <person name="Gonzalez J."/>
            <person name="Henrissat B."/>
            <person name="Kuo A."/>
            <person name="Liang C."/>
            <person name="Lipzen A."/>
            <person name="Lutzoni F."/>
            <person name="Magnuson J."/>
            <person name="Mondo S."/>
            <person name="Nolan M."/>
            <person name="Ohm R."/>
            <person name="Pangilinan J."/>
            <person name="Park H.-J."/>
            <person name="Ramirez L."/>
            <person name="Alfaro M."/>
            <person name="Sun H."/>
            <person name="Tritt A."/>
            <person name="Yoshinaga Y."/>
            <person name="Zwiers L.-H."/>
            <person name="Turgeon B."/>
            <person name="Goodwin S."/>
            <person name="Spatafora J."/>
            <person name="Crous P."/>
            <person name="Grigoriev I."/>
        </authorList>
    </citation>
    <scope>NUCLEOTIDE SEQUENCE</scope>
    <source>
        <strain evidence="3">CBS 627.86</strain>
    </source>
</reference>
<organism evidence="3 4">
    <name type="scientific">Lophiotrema nucula</name>
    <dbReference type="NCBI Taxonomy" id="690887"/>
    <lineage>
        <taxon>Eukaryota</taxon>
        <taxon>Fungi</taxon>
        <taxon>Dikarya</taxon>
        <taxon>Ascomycota</taxon>
        <taxon>Pezizomycotina</taxon>
        <taxon>Dothideomycetes</taxon>
        <taxon>Pleosporomycetidae</taxon>
        <taxon>Pleosporales</taxon>
        <taxon>Lophiotremataceae</taxon>
        <taxon>Lophiotrema</taxon>
    </lineage>
</organism>